<dbReference type="Gene3D" id="3.40.630.30">
    <property type="match status" value="1"/>
</dbReference>
<evidence type="ECO:0000313" key="3">
    <source>
        <dbReference type="Proteomes" id="UP000886876"/>
    </source>
</evidence>
<feature type="domain" description="N-acetyltransferase" evidence="1">
    <location>
        <begin position="2"/>
        <end position="151"/>
    </location>
</feature>
<dbReference type="EMBL" id="DVJS01000031">
    <property type="protein sequence ID" value="HIS96602.1"/>
    <property type="molecule type" value="Genomic_DNA"/>
</dbReference>
<dbReference type="InterPro" id="IPR000182">
    <property type="entry name" value="GNAT_dom"/>
</dbReference>
<dbReference type="InterPro" id="IPR016181">
    <property type="entry name" value="Acyl_CoA_acyltransferase"/>
</dbReference>
<gene>
    <name evidence="2" type="ORF">IAD42_01350</name>
</gene>
<dbReference type="PROSITE" id="PS51186">
    <property type="entry name" value="GNAT"/>
    <property type="match status" value="1"/>
</dbReference>
<protein>
    <submittedName>
        <fullName evidence="2">GNAT family N-acetyltransferase</fullName>
    </submittedName>
</protein>
<organism evidence="2 3">
    <name type="scientific">Candidatus Scatomorpha pullistercoris</name>
    <dbReference type="NCBI Taxonomy" id="2840929"/>
    <lineage>
        <taxon>Bacteria</taxon>
        <taxon>Bacillati</taxon>
        <taxon>Bacillota</taxon>
        <taxon>Clostridia</taxon>
        <taxon>Eubacteriales</taxon>
        <taxon>Candidatus Scatomorpha</taxon>
    </lineage>
</organism>
<dbReference type="Pfam" id="PF13508">
    <property type="entry name" value="Acetyltransf_7"/>
    <property type="match status" value="1"/>
</dbReference>
<evidence type="ECO:0000313" key="2">
    <source>
        <dbReference type="EMBL" id="HIS96602.1"/>
    </source>
</evidence>
<proteinExistence type="predicted"/>
<evidence type="ECO:0000259" key="1">
    <source>
        <dbReference type="PROSITE" id="PS51186"/>
    </source>
</evidence>
<dbReference type="AlphaFoldDB" id="A0A9D1G317"/>
<dbReference type="GO" id="GO:0016747">
    <property type="term" value="F:acyltransferase activity, transferring groups other than amino-acyl groups"/>
    <property type="evidence" value="ECO:0007669"/>
    <property type="project" value="InterPro"/>
</dbReference>
<dbReference type="SUPFAM" id="SSF55729">
    <property type="entry name" value="Acyl-CoA N-acyltransferases (Nat)"/>
    <property type="match status" value="1"/>
</dbReference>
<name>A0A9D1G317_9FIRM</name>
<reference evidence="2" key="1">
    <citation type="submission" date="2020-10" db="EMBL/GenBank/DDBJ databases">
        <authorList>
            <person name="Gilroy R."/>
        </authorList>
    </citation>
    <scope>NUCLEOTIDE SEQUENCE</scope>
    <source>
        <strain evidence="2">ChiHecec3B27-6122</strain>
    </source>
</reference>
<dbReference type="Proteomes" id="UP000886876">
    <property type="component" value="Unassembled WGS sequence"/>
</dbReference>
<reference evidence="2" key="2">
    <citation type="journal article" date="2021" name="PeerJ">
        <title>Extensive microbial diversity within the chicken gut microbiome revealed by metagenomics and culture.</title>
        <authorList>
            <person name="Gilroy R."/>
            <person name="Ravi A."/>
            <person name="Getino M."/>
            <person name="Pursley I."/>
            <person name="Horton D.L."/>
            <person name="Alikhan N.F."/>
            <person name="Baker D."/>
            <person name="Gharbi K."/>
            <person name="Hall N."/>
            <person name="Watson M."/>
            <person name="Adriaenssens E.M."/>
            <person name="Foster-Nyarko E."/>
            <person name="Jarju S."/>
            <person name="Secka A."/>
            <person name="Antonio M."/>
            <person name="Oren A."/>
            <person name="Chaudhuri R.R."/>
            <person name="La Ragione R."/>
            <person name="Hildebrand F."/>
            <person name="Pallen M.J."/>
        </authorList>
    </citation>
    <scope>NUCLEOTIDE SEQUENCE</scope>
    <source>
        <strain evidence="2">ChiHecec3B27-6122</strain>
    </source>
</reference>
<sequence>MYEIKRGGHADMKRVYPMFEYDFKEWERPSLAACQVGLIKGAELLLLKDEAGLEAGYAYMLRDKLRRYALLGWLGVYPTVRGAGIGGQFLELIKERYAGYDCVFLEVTQYPELEKARRLAGFYKRHGWEETGVGCYEIGGEPTLLMHHGKAPDRQALKYVIEGVYAPMYSPAALQRHVRVEA</sequence>
<accession>A0A9D1G317</accession>
<comment type="caution">
    <text evidence="2">The sequence shown here is derived from an EMBL/GenBank/DDBJ whole genome shotgun (WGS) entry which is preliminary data.</text>
</comment>